<evidence type="ECO:0000256" key="1">
    <source>
        <dbReference type="RuleBase" id="RU368092"/>
    </source>
</evidence>
<dbReference type="GO" id="GO:1990610">
    <property type="term" value="F:acetolactate synthase regulator activity"/>
    <property type="evidence" value="ECO:0007669"/>
    <property type="project" value="UniProtKB-UniRule"/>
</dbReference>
<dbReference type="PANTHER" id="PTHR30239:SF0">
    <property type="entry name" value="ACETOLACTATE SYNTHASE SMALL SUBUNIT 1, CHLOROPLASTIC"/>
    <property type="match status" value="1"/>
</dbReference>
<proteinExistence type="inferred from homology"/>
<dbReference type="SUPFAM" id="SSF55021">
    <property type="entry name" value="ACT-like"/>
    <property type="match status" value="1"/>
</dbReference>
<accession>A0AAE3XMC5</accession>
<dbReference type="InterPro" id="IPR019455">
    <property type="entry name" value="Acetolactate_synth_ssu_C"/>
</dbReference>
<dbReference type="GO" id="GO:0005829">
    <property type="term" value="C:cytosol"/>
    <property type="evidence" value="ECO:0007669"/>
    <property type="project" value="TreeGrafter"/>
</dbReference>
<keyword evidence="1" id="KW-0028">Amino-acid biosynthesis</keyword>
<dbReference type="Proteomes" id="UP001185092">
    <property type="component" value="Unassembled WGS sequence"/>
</dbReference>
<protein>
    <recommendedName>
        <fullName evidence="1">Acetolactate synthase small subunit</fullName>
        <shortName evidence="1">AHAS</shortName>
        <shortName evidence="1">ALS</shortName>
        <ecNumber evidence="1">2.2.1.6</ecNumber>
    </recommendedName>
    <alternativeName>
        <fullName evidence="1">Acetohydroxy-acid synthase small subunit</fullName>
    </alternativeName>
</protein>
<comment type="caution">
    <text evidence="3">The sequence shown here is derived from an EMBL/GenBank/DDBJ whole genome shotgun (WGS) entry which is preliminary data.</text>
</comment>
<dbReference type="Gene3D" id="3.30.70.1150">
    <property type="entry name" value="ACT-like. Chain A, domain 2"/>
    <property type="match status" value="1"/>
</dbReference>
<comment type="similarity">
    <text evidence="1">Belongs to the acetolactate synthase small subunit family.</text>
</comment>
<dbReference type="AlphaFoldDB" id="A0AAE3XMC5"/>
<name>A0AAE3XMC5_9BACT</name>
<feature type="domain" description="Acetolactate synthase small subunit C-terminal" evidence="2">
    <location>
        <begin position="57"/>
        <end position="128"/>
    </location>
</feature>
<dbReference type="InterPro" id="IPR004789">
    <property type="entry name" value="Acetalactate_synth_ssu"/>
</dbReference>
<dbReference type="EMBL" id="JAVDQD010000002">
    <property type="protein sequence ID" value="MDR6239092.1"/>
    <property type="molecule type" value="Genomic_DNA"/>
</dbReference>
<organism evidence="3 4">
    <name type="scientific">Aureibacter tunicatorum</name>
    <dbReference type="NCBI Taxonomy" id="866807"/>
    <lineage>
        <taxon>Bacteria</taxon>
        <taxon>Pseudomonadati</taxon>
        <taxon>Bacteroidota</taxon>
        <taxon>Cytophagia</taxon>
        <taxon>Cytophagales</taxon>
        <taxon>Persicobacteraceae</taxon>
        <taxon>Aureibacter</taxon>
    </lineage>
</organism>
<dbReference type="GO" id="GO:0009099">
    <property type="term" value="P:L-valine biosynthetic process"/>
    <property type="evidence" value="ECO:0007669"/>
    <property type="project" value="UniProtKB-UniRule"/>
</dbReference>
<evidence type="ECO:0000313" key="4">
    <source>
        <dbReference type="Proteomes" id="UP001185092"/>
    </source>
</evidence>
<dbReference type="PANTHER" id="PTHR30239">
    <property type="entry name" value="ACETOLACTATE SYNTHASE SMALL SUBUNIT"/>
    <property type="match status" value="1"/>
</dbReference>
<keyword evidence="1 3" id="KW-0808">Transferase</keyword>
<evidence type="ECO:0000259" key="2">
    <source>
        <dbReference type="Pfam" id="PF10369"/>
    </source>
</evidence>
<dbReference type="Pfam" id="PF10369">
    <property type="entry name" value="ALS_ss_C"/>
    <property type="match status" value="1"/>
</dbReference>
<comment type="pathway">
    <text evidence="1">Amino-acid biosynthesis; L-isoleucine biosynthesis; L-isoleucine from 2-oxobutanoate: step 1/4.</text>
</comment>
<keyword evidence="4" id="KW-1185">Reference proteome</keyword>
<comment type="catalytic activity">
    <reaction evidence="1">
        <text>2 pyruvate + H(+) = (2S)-2-acetolactate + CO2</text>
        <dbReference type="Rhea" id="RHEA:25249"/>
        <dbReference type="ChEBI" id="CHEBI:15361"/>
        <dbReference type="ChEBI" id="CHEBI:15378"/>
        <dbReference type="ChEBI" id="CHEBI:16526"/>
        <dbReference type="ChEBI" id="CHEBI:58476"/>
        <dbReference type="EC" id="2.2.1.6"/>
    </reaction>
</comment>
<dbReference type="GO" id="GO:0003984">
    <property type="term" value="F:acetolactate synthase activity"/>
    <property type="evidence" value="ECO:0007669"/>
    <property type="project" value="UniProtKB-UniRule"/>
</dbReference>
<keyword evidence="1" id="KW-0100">Branched-chain amino acid biosynthesis</keyword>
<comment type="subunit">
    <text evidence="1">Dimer of large and small chains.</text>
</comment>
<dbReference type="GO" id="GO:0009097">
    <property type="term" value="P:isoleucine biosynthetic process"/>
    <property type="evidence" value="ECO:0007669"/>
    <property type="project" value="UniProtKB-UniRule"/>
</dbReference>
<dbReference type="EC" id="2.2.1.6" evidence="1"/>
<dbReference type="Gene3D" id="3.30.70.260">
    <property type="match status" value="1"/>
</dbReference>
<sequence>MNIESITTAKSEIPGISRYNIVVETNQLEADKINLQIEKQIEVIKSLVSTDTEIIHREVALYKLENTKSNKKAIETIISSVPTSLIAREEKEYIVVQNTGREDENESVLEKLSPLGVREFSRSGRICVMKAMDHISEYIQEI</sequence>
<gene>
    <name evidence="3" type="ORF">HNQ88_002129</name>
</gene>
<comment type="function">
    <text evidence="1">Catalyzes the conversion of 2 pyruvate molecules into acetolactate in the first common step of the biosynthetic pathway of the branched-amino acids such as leucine, isoleucine, and valine.</text>
</comment>
<reference evidence="3" key="1">
    <citation type="submission" date="2023-07" db="EMBL/GenBank/DDBJ databases">
        <title>Genomic Encyclopedia of Type Strains, Phase IV (KMG-IV): sequencing the most valuable type-strain genomes for metagenomic binning, comparative biology and taxonomic classification.</title>
        <authorList>
            <person name="Goeker M."/>
        </authorList>
    </citation>
    <scope>NUCLEOTIDE SEQUENCE</scope>
    <source>
        <strain evidence="3">DSM 26174</strain>
    </source>
</reference>
<dbReference type="InterPro" id="IPR045865">
    <property type="entry name" value="ACT-like_dom_sf"/>
</dbReference>
<dbReference type="InterPro" id="IPR027271">
    <property type="entry name" value="Acetolactate_synth/TF_NikR_C"/>
</dbReference>
<evidence type="ECO:0000313" key="3">
    <source>
        <dbReference type="EMBL" id="MDR6239092.1"/>
    </source>
</evidence>
<dbReference type="NCBIfam" id="TIGR00119">
    <property type="entry name" value="acolac_sm"/>
    <property type="match status" value="1"/>
</dbReference>
<comment type="pathway">
    <text evidence="1">Amino-acid biosynthesis; L-valine biosynthesis; L-valine from pyruvate: step 1/4.</text>
</comment>